<evidence type="ECO:0000256" key="5">
    <source>
        <dbReference type="ARBA" id="ARBA00022630"/>
    </source>
</evidence>
<dbReference type="InterPro" id="IPR036250">
    <property type="entry name" value="AcylCo_DH-like_C"/>
</dbReference>
<accession>A0A8J2S685</accession>
<evidence type="ECO:0000256" key="4">
    <source>
        <dbReference type="ARBA" id="ARBA00006288"/>
    </source>
</evidence>
<evidence type="ECO:0000256" key="14">
    <source>
        <dbReference type="PIRSR" id="PIRSR000168-1"/>
    </source>
</evidence>
<dbReference type="Gene3D" id="1.20.140.10">
    <property type="entry name" value="Butyryl-CoA Dehydrogenase, subunit A, domain 3"/>
    <property type="match status" value="2"/>
</dbReference>
<keyword evidence="5 13" id="KW-0285">Flavoprotein</keyword>
<keyword evidence="12" id="KW-0576">Peroxisome</keyword>
<dbReference type="Proteomes" id="UP000789390">
    <property type="component" value="Unassembled WGS sequence"/>
</dbReference>
<dbReference type="FunFam" id="1.10.540.10:FF:000006">
    <property type="entry name" value="Acyl-coenzyme A oxidase"/>
    <property type="match status" value="1"/>
</dbReference>
<dbReference type="PANTHER" id="PTHR10909">
    <property type="entry name" value="ELECTRON TRANSPORT OXIDOREDUCTASE"/>
    <property type="match status" value="1"/>
</dbReference>
<evidence type="ECO:0000256" key="13">
    <source>
        <dbReference type="PIRNR" id="PIRNR000168"/>
    </source>
</evidence>
<dbReference type="SUPFAM" id="SSF47203">
    <property type="entry name" value="Acyl-CoA dehydrogenase C-terminal domain-like"/>
    <property type="match status" value="2"/>
</dbReference>
<keyword evidence="8" id="KW-0276">Fatty acid metabolism</keyword>
<evidence type="ECO:0000256" key="8">
    <source>
        <dbReference type="ARBA" id="ARBA00022832"/>
    </source>
</evidence>
<dbReference type="InterPro" id="IPR012258">
    <property type="entry name" value="Acyl-CoA_oxidase"/>
</dbReference>
<keyword evidence="9" id="KW-0067">ATP-binding</keyword>
<dbReference type="GO" id="GO:0003997">
    <property type="term" value="F:acyl-CoA oxidase activity"/>
    <property type="evidence" value="ECO:0007669"/>
    <property type="project" value="InterPro"/>
</dbReference>
<proteinExistence type="inferred from homology"/>
<protein>
    <recommendedName>
        <fullName evidence="13">Acyl-coenzyme A oxidase</fullName>
    </recommendedName>
</protein>
<feature type="active site" description="Proton acceptor" evidence="14">
    <location>
        <position position="433"/>
    </location>
</feature>
<evidence type="ECO:0000259" key="16">
    <source>
        <dbReference type="Pfam" id="PF01756"/>
    </source>
</evidence>
<name>A0A8J2S685_9CRUS</name>
<evidence type="ECO:0000259" key="17">
    <source>
        <dbReference type="Pfam" id="PF14749"/>
    </source>
</evidence>
<dbReference type="InterPro" id="IPR046373">
    <property type="entry name" value="Acyl-CoA_Oxase/DH_mid-dom_sf"/>
</dbReference>
<dbReference type="FunFam" id="1.20.140.10:FF:000005">
    <property type="entry name" value="Acyl-coenzyme A oxidase"/>
    <property type="match status" value="1"/>
</dbReference>
<evidence type="ECO:0000256" key="10">
    <source>
        <dbReference type="ARBA" id="ARBA00023002"/>
    </source>
</evidence>
<dbReference type="SUPFAM" id="SSF56645">
    <property type="entry name" value="Acyl-CoA dehydrogenase NM domain-like"/>
    <property type="match status" value="1"/>
</dbReference>
<evidence type="ECO:0000256" key="2">
    <source>
        <dbReference type="ARBA" id="ARBA00004275"/>
    </source>
</evidence>
<dbReference type="GO" id="GO:0005777">
    <property type="term" value="C:peroxisome"/>
    <property type="evidence" value="ECO:0007669"/>
    <property type="project" value="UniProtKB-SubCell"/>
</dbReference>
<evidence type="ECO:0000256" key="12">
    <source>
        <dbReference type="ARBA" id="ARBA00023140"/>
    </source>
</evidence>
<dbReference type="Pfam" id="PF01756">
    <property type="entry name" value="ACOX"/>
    <property type="match status" value="1"/>
</dbReference>
<feature type="binding site" evidence="15">
    <location>
        <position position="151"/>
    </location>
    <ligand>
        <name>FAD</name>
        <dbReference type="ChEBI" id="CHEBI:57692"/>
    </ligand>
</feature>
<dbReference type="Pfam" id="PF22924">
    <property type="entry name" value="ACOX_C_alpha1"/>
    <property type="match status" value="1"/>
</dbReference>
<feature type="binding site" evidence="15">
    <location>
        <position position="190"/>
    </location>
    <ligand>
        <name>FAD</name>
        <dbReference type="ChEBI" id="CHEBI:57692"/>
    </ligand>
</feature>
<dbReference type="PIRSF" id="PIRSF000168">
    <property type="entry name" value="Acyl-CoA_oxidase"/>
    <property type="match status" value="1"/>
</dbReference>
<dbReference type="AlphaFoldDB" id="A0A8J2S685"/>
<dbReference type="FunFam" id="1.20.140.10:FF:000013">
    <property type="entry name" value="Acyl-coenzyme A oxidase"/>
    <property type="match status" value="1"/>
</dbReference>
<dbReference type="InterPro" id="IPR037069">
    <property type="entry name" value="AcylCoA_DH/ox_N_sf"/>
</dbReference>
<dbReference type="FunFam" id="2.40.110.10:FF:000003">
    <property type="entry name" value="Acyl-coenzyme A oxidase"/>
    <property type="match status" value="1"/>
</dbReference>
<comment type="subcellular location">
    <subcellularLocation>
        <location evidence="2">Peroxisome</location>
    </subcellularLocation>
</comment>
<keyword evidence="10" id="KW-0560">Oxidoreductase</keyword>
<feature type="domain" description="Acyl-coenzyme A oxidase N-terminal" evidence="17">
    <location>
        <begin position="21"/>
        <end position="145"/>
    </location>
</feature>
<keyword evidence="11" id="KW-0443">Lipid metabolism</keyword>
<evidence type="ECO:0000313" key="20">
    <source>
        <dbReference type="Proteomes" id="UP000789390"/>
    </source>
</evidence>
<evidence type="ECO:0000256" key="6">
    <source>
        <dbReference type="ARBA" id="ARBA00022741"/>
    </source>
</evidence>
<dbReference type="Gene3D" id="2.40.110.10">
    <property type="entry name" value="Butyryl-CoA Dehydrogenase, subunit A, domain 2"/>
    <property type="match status" value="1"/>
</dbReference>
<dbReference type="OrthoDB" id="538336at2759"/>
<dbReference type="PANTHER" id="PTHR10909:SF250">
    <property type="entry name" value="PEROXISOMAL ACYL-COENZYME A OXIDASE 1"/>
    <property type="match status" value="1"/>
</dbReference>
<dbReference type="InterPro" id="IPR002655">
    <property type="entry name" value="Acyl-CoA_oxidase_C"/>
</dbReference>
<feature type="domain" description="Acyl-CoA oxidase C-alpha1" evidence="18">
    <location>
        <begin position="287"/>
        <end position="448"/>
    </location>
</feature>
<evidence type="ECO:0000256" key="11">
    <source>
        <dbReference type="ARBA" id="ARBA00023098"/>
    </source>
</evidence>
<dbReference type="InterPro" id="IPR009100">
    <property type="entry name" value="AcylCoA_DH/oxidase_NM_dom_sf"/>
</dbReference>
<keyword evidence="7 13" id="KW-0274">FAD</keyword>
<comment type="cofactor">
    <cofactor evidence="1">
        <name>FAD</name>
        <dbReference type="ChEBI" id="CHEBI:57692"/>
    </cofactor>
</comment>
<comment type="caution">
    <text evidence="19">The sequence shown here is derived from an EMBL/GenBank/DDBJ whole genome shotgun (WGS) entry which is preliminary data.</text>
</comment>
<gene>
    <name evidence="19" type="ORF">DGAL_LOCUS15076</name>
</gene>
<organism evidence="19 20">
    <name type="scientific">Daphnia galeata</name>
    <dbReference type="NCBI Taxonomy" id="27404"/>
    <lineage>
        <taxon>Eukaryota</taxon>
        <taxon>Metazoa</taxon>
        <taxon>Ecdysozoa</taxon>
        <taxon>Arthropoda</taxon>
        <taxon>Crustacea</taxon>
        <taxon>Branchiopoda</taxon>
        <taxon>Diplostraca</taxon>
        <taxon>Cladocera</taxon>
        <taxon>Anomopoda</taxon>
        <taxon>Daphniidae</taxon>
        <taxon>Daphnia</taxon>
    </lineage>
</organism>
<dbReference type="InterPro" id="IPR055060">
    <property type="entry name" value="ACOX_C_alpha1"/>
</dbReference>
<evidence type="ECO:0000256" key="15">
    <source>
        <dbReference type="PIRSR" id="PIRSR000168-2"/>
    </source>
</evidence>
<evidence type="ECO:0000256" key="1">
    <source>
        <dbReference type="ARBA" id="ARBA00001974"/>
    </source>
</evidence>
<dbReference type="Pfam" id="PF14749">
    <property type="entry name" value="Acyl-CoA_ox_N"/>
    <property type="match status" value="1"/>
</dbReference>
<evidence type="ECO:0000256" key="7">
    <source>
        <dbReference type="ARBA" id="ARBA00022827"/>
    </source>
</evidence>
<keyword evidence="20" id="KW-1185">Reference proteome</keyword>
<dbReference type="GO" id="GO:0005524">
    <property type="term" value="F:ATP binding"/>
    <property type="evidence" value="ECO:0007669"/>
    <property type="project" value="UniProtKB-KW"/>
</dbReference>
<dbReference type="GO" id="GO:0055088">
    <property type="term" value="P:lipid homeostasis"/>
    <property type="evidence" value="ECO:0007669"/>
    <property type="project" value="TreeGrafter"/>
</dbReference>
<comment type="similarity">
    <text evidence="4 13">Belongs to the acyl-CoA oxidase family.</text>
</comment>
<dbReference type="EMBL" id="CAKKLH010000314">
    <property type="protein sequence ID" value="CAH0111430.1"/>
    <property type="molecule type" value="Genomic_DNA"/>
</dbReference>
<dbReference type="InterPro" id="IPR029320">
    <property type="entry name" value="Acyl-CoA_ox_N"/>
</dbReference>
<evidence type="ECO:0000259" key="18">
    <source>
        <dbReference type="Pfam" id="PF22924"/>
    </source>
</evidence>
<feature type="domain" description="Acyl-CoA oxidase C-terminal" evidence="16">
    <location>
        <begin position="479"/>
        <end position="659"/>
    </location>
</feature>
<sequence>MSGAVYENPDLKRERSQCLFDKEEITNLIDGGKEKTKERRDLEEFIVCDEDLKDSVPIEYLSHADKYSAELRKACLLFKKLSNPSNGPAEVSTVALLSTGAGAITLKEGNPLALHYIMFLPSLMSMCTPEQQEKWLPKATSLQMIGTYAQTEMGHGTFLRGLETTATYDPTTKEFILESPSITAYKWWPGGLGQTTNYAIVMAQLFTHEKCEGIHPFLVQLRDEETHEPLPGISVGEIGPKLGFNTVNNGYLGFEKVRIPRDHLLMKHSQVLEDGTYIKPASTKLGYGAMVFVRVLVVRDVAVQLRKAVTIATRYSCVRHQSELKPGDPEPQILDYVAQQNKLFPPLAATFGFHFAANYVWDLYNSAREGIGKGDLHLMPDLHGLSCALKALSSSEASNFVEVLRQSCGGHGYMVCSNFPRIYSLVTAAETYEGENTVLWLQVAKYLIKTRMDKSGGKSVAYLIDSNLMNNKIVDLNNDSITNLFQRVAAGYVDLAIKKLEGYNRQGMAPHDAWNHSAIHLIKGAQAHARYVVADCFVRSIKEGKFSDPVRLILNQLCELLLTYWLVEHSGDFFMFADLSANQLFKLQSKYMELLGTIRTYAVNLVDSFDIRDEALDSVLGCWDGNAYQRLFDEASKSPLNKTSVHRESFEKYLKPLMKSNL</sequence>
<dbReference type="GO" id="GO:0033540">
    <property type="term" value="P:fatty acid beta-oxidation using acyl-CoA oxidase"/>
    <property type="evidence" value="ECO:0007669"/>
    <property type="project" value="TreeGrafter"/>
</dbReference>
<evidence type="ECO:0000256" key="3">
    <source>
        <dbReference type="ARBA" id="ARBA00004846"/>
    </source>
</evidence>
<dbReference type="GO" id="GO:0071949">
    <property type="term" value="F:FAD binding"/>
    <property type="evidence" value="ECO:0007669"/>
    <property type="project" value="InterPro"/>
</dbReference>
<comment type="pathway">
    <text evidence="3">Lipid metabolism; peroxisomal fatty acid beta-oxidation.</text>
</comment>
<reference evidence="19" key="1">
    <citation type="submission" date="2021-11" db="EMBL/GenBank/DDBJ databases">
        <authorList>
            <person name="Schell T."/>
        </authorList>
    </citation>
    <scope>NUCLEOTIDE SEQUENCE</scope>
    <source>
        <strain evidence="19">M5</strain>
    </source>
</reference>
<dbReference type="Gene3D" id="1.10.540.10">
    <property type="entry name" value="Acyl-CoA dehydrogenase/oxidase, N-terminal domain"/>
    <property type="match status" value="1"/>
</dbReference>
<keyword evidence="6" id="KW-0547">Nucleotide-binding</keyword>
<evidence type="ECO:0000313" key="19">
    <source>
        <dbReference type="EMBL" id="CAH0111430.1"/>
    </source>
</evidence>
<evidence type="ECO:0000256" key="9">
    <source>
        <dbReference type="ARBA" id="ARBA00022840"/>
    </source>
</evidence>
<dbReference type="GO" id="GO:0005504">
    <property type="term" value="F:fatty acid binding"/>
    <property type="evidence" value="ECO:0007669"/>
    <property type="project" value="TreeGrafter"/>
</dbReference>